<proteinExistence type="predicted"/>
<dbReference type="CDD" id="cd00067">
    <property type="entry name" value="GAL4"/>
    <property type="match status" value="1"/>
</dbReference>
<dbReference type="OrthoDB" id="3525185at2759"/>
<keyword evidence="1" id="KW-0539">Nucleus</keyword>
<dbReference type="GO" id="GO:0008270">
    <property type="term" value="F:zinc ion binding"/>
    <property type="evidence" value="ECO:0007669"/>
    <property type="project" value="InterPro"/>
</dbReference>
<dbReference type="PANTHER" id="PTHR38111:SF11">
    <property type="entry name" value="TRANSCRIPTION FACTOR DOMAIN-CONTAINING PROTEIN-RELATED"/>
    <property type="match status" value="1"/>
</dbReference>
<protein>
    <recommendedName>
        <fullName evidence="2">Zn(2)-C6 fungal-type domain-containing protein</fullName>
    </recommendedName>
</protein>
<evidence type="ECO:0000259" key="2">
    <source>
        <dbReference type="PROSITE" id="PS50048"/>
    </source>
</evidence>
<evidence type="ECO:0000256" key="1">
    <source>
        <dbReference type="ARBA" id="ARBA00023242"/>
    </source>
</evidence>
<reference evidence="3" key="1">
    <citation type="journal article" date="2020" name="Stud. Mycol.">
        <title>101 Dothideomycetes genomes: a test case for predicting lifestyles and emergence of pathogens.</title>
        <authorList>
            <person name="Haridas S."/>
            <person name="Albert R."/>
            <person name="Binder M."/>
            <person name="Bloem J."/>
            <person name="Labutti K."/>
            <person name="Salamov A."/>
            <person name="Andreopoulos B."/>
            <person name="Baker S."/>
            <person name="Barry K."/>
            <person name="Bills G."/>
            <person name="Bluhm B."/>
            <person name="Cannon C."/>
            <person name="Castanera R."/>
            <person name="Culley D."/>
            <person name="Daum C."/>
            <person name="Ezra D."/>
            <person name="Gonzalez J."/>
            <person name="Henrissat B."/>
            <person name="Kuo A."/>
            <person name="Liang C."/>
            <person name="Lipzen A."/>
            <person name="Lutzoni F."/>
            <person name="Magnuson J."/>
            <person name="Mondo S."/>
            <person name="Nolan M."/>
            <person name="Ohm R."/>
            <person name="Pangilinan J."/>
            <person name="Park H.-J."/>
            <person name="Ramirez L."/>
            <person name="Alfaro M."/>
            <person name="Sun H."/>
            <person name="Tritt A."/>
            <person name="Yoshinaga Y."/>
            <person name="Zwiers L.-H."/>
            <person name="Turgeon B."/>
            <person name="Goodwin S."/>
            <person name="Spatafora J."/>
            <person name="Crous P."/>
            <person name="Grigoriev I."/>
        </authorList>
    </citation>
    <scope>NUCLEOTIDE SEQUENCE</scope>
    <source>
        <strain evidence="3">CBS 113818</strain>
    </source>
</reference>
<keyword evidence="4" id="KW-1185">Reference proteome</keyword>
<dbReference type="SMART" id="SM00066">
    <property type="entry name" value="GAL4"/>
    <property type="match status" value="1"/>
</dbReference>
<dbReference type="InterPro" id="IPR053178">
    <property type="entry name" value="Osmoadaptation_assoc"/>
</dbReference>
<evidence type="ECO:0000313" key="4">
    <source>
        <dbReference type="Proteomes" id="UP000799424"/>
    </source>
</evidence>
<dbReference type="Proteomes" id="UP000799424">
    <property type="component" value="Unassembled WGS sequence"/>
</dbReference>
<dbReference type="InterPro" id="IPR001138">
    <property type="entry name" value="Zn2Cys6_DnaBD"/>
</dbReference>
<dbReference type="Gene3D" id="4.10.240.10">
    <property type="entry name" value="Zn(2)-C6 fungal-type DNA-binding domain"/>
    <property type="match status" value="1"/>
</dbReference>
<dbReference type="EMBL" id="MU006229">
    <property type="protein sequence ID" value="KAF2824936.1"/>
    <property type="molecule type" value="Genomic_DNA"/>
</dbReference>
<sequence>MVGVPGRSKGCHTCRRRKKKCDLQRPMCGNCTRGKFECAGYNRDMIVVQVNQHGKGTYKQQAPKAINQISDPPLRHMSPTDIRHRELNRTTFELECFGCLRSLLTPPTQRHGNNTSVDKIPAFVDEWWAQIYQQASRSDMIRCSMLCVSAYQVGHTRRDPSLRNRGAELYSEAIRVMSRALSPKQLMKVESVTFELEMAAYALALHEYLRQDIPYIEEQKPPVARFRKYYDRDEMRFSSREKGHLAGIVKYMQSQDPASYAEPARHQIFVQLRQFWLPLCIESRTGTYLATEEWLTKPWQGLCKSYYDTMLDTVARIPGMLQLWDTLKTAVRGPEADERASVLRAVCFDIGSEFEKWHHDLATARPSFTPNEASALRTQINTLALEDLPQILIKHGPWYLYTWMMHWAMRIVLYCTTPLMYLRFPPTRSECIVVAPTSIGTYCLSIARGVKYFLQPGQVGILMEMAMRMPVSFVQKALADPRLKATGDPKLDEAEMILKTVGKVGTELAIRETCGQFCMTGTGS</sequence>
<dbReference type="PROSITE" id="PS00463">
    <property type="entry name" value="ZN2_CY6_FUNGAL_1"/>
    <property type="match status" value="1"/>
</dbReference>
<dbReference type="GO" id="GO:0000981">
    <property type="term" value="F:DNA-binding transcription factor activity, RNA polymerase II-specific"/>
    <property type="evidence" value="ECO:0007669"/>
    <property type="project" value="InterPro"/>
</dbReference>
<accession>A0A6A6ZVS9</accession>
<name>A0A6A6ZVS9_9PLEO</name>
<feature type="domain" description="Zn(2)-C6 fungal-type" evidence="2">
    <location>
        <begin position="10"/>
        <end position="38"/>
    </location>
</feature>
<gene>
    <name evidence="3" type="ORF">CC86DRAFT_456886</name>
</gene>
<dbReference type="PANTHER" id="PTHR38111">
    <property type="entry name" value="ZN(2)-C6 FUNGAL-TYPE DOMAIN-CONTAINING PROTEIN-RELATED"/>
    <property type="match status" value="1"/>
</dbReference>
<dbReference type="SUPFAM" id="SSF57701">
    <property type="entry name" value="Zn2/Cys6 DNA-binding domain"/>
    <property type="match status" value="1"/>
</dbReference>
<evidence type="ECO:0000313" key="3">
    <source>
        <dbReference type="EMBL" id="KAF2824936.1"/>
    </source>
</evidence>
<dbReference type="AlphaFoldDB" id="A0A6A6ZVS9"/>
<dbReference type="PROSITE" id="PS50048">
    <property type="entry name" value="ZN2_CY6_FUNGAL_2"/>
    <property type="match status" value="1"/>
</dbReference>
<dbReference type="InterPro" id="IPR036864">
    <property type="entry name" value="Zn2-C6_fun-type_DNA-bd_sf"/>
</dbReference>
<organism evidence="3 4">
    <name type="scientific">Ophiobolus disseminans</name>
    <dbReference type="NCBI Taxonomy" id="1469910"/>
    <lineage>
        <taxon>Eukaryota</taxon>
        <taxon>Fungi</taxon>
        <taxon>Dikarya</taxon>
        <taxon>Ascomycota</taxon>
        <taxon>Pezizomycotina</taxon>
        <taxon>Dothideomycetes</taxon>
        <taxon>Pleosporomycetidae</taxon>
        <taxon>Pleosporales</taxon>
        <taxon>Pleosporineae</taxon>
        <taxon>Phaeosphaeriaceae</taxon>
        <taxon>Ophiobolus</taxon>
    </lineage>
</organism>
<dbReference type="Pfam" id="PF00172">
    <property type="entry name" value="Zn_clus"/>
    <property type="match status" value="1"/>
</dbReference>